<protein>
    <submittedName>
        <fullName evidence="2">Uncharacterized protein</fullName>
    </submittedName>
</protein>
<proteinExistence type="predicted"/>
<name>A0A218UA78_9PASE</name>
<evidence type="ECO:0000313" key="3">
    <source>
        <dbReference type="Proteomes" id="UP000197619"/>
    </source>
</evidence>
<feature type="chain" id="PRO_5012804175" evidence="1">
    <location>
        <begin position="18"/>
        <end position="82"/>
    </location>
</feature>
<feature type="signal peptide" evidence="1">
    <location>
        <begin position="1"/>
        <end position="17"/>
    </location>
</feature>
<sequence>MAIGGLCIIAAPVVLMCLGTKRLGWQDGRALWHRRDPEVGIQTLDMDNQGFWTEVRGLYSPWNFCCAWELLFLQLTGSSVTC</sequence>
<reference evidence="2 3" key="1">
    <citation type="submission" date="2017-05" db="EMBL/GenBank/DDBJ databases">
        <title>Genome of assembly of the Bengalese finch, Lonchura striata domestica.</title>
        <authorList>
            <person name="Colquitt B.M."/>
            <person name="Brainard M.S."/>
        </authorList>
    </citation>
    <scope>NUCLEOTIDE SEQUENCE [LARGE SCALE GENOMIC DNA]</scope>
    <source>
        <strain evidence="2">White83orange57</strain>
    </source>
</reference>
<gene>
    <name evidence="2" type="ORF">RLOC_00008917</name>
</gene>
<dbReference type="AlphaFoldDB" id="A0A218UA78"/>
<evidence type="ECO:0000256" key="1">
    <source>
        <dbReference type="SAM" id="SignalP"/>
    </source>
</evidence>
<organism evidence="2 3">
    <name type="scientific">Lonchura striata</name>
    <name type="common">white-rumped munia</name>
    <dbReference type="NCBI Taxonomy" id="40157"/>
    <lineage>
        <taxon>Eukaryota</taxon>
        <taxon>Metazoa</taxon>
        <taxon>Chordata</taxon>
        <taxon>Craniata</taxon>
        <taxon>Vertebrata</taxon>
        <taxon>Euteleostomi</taxon>
        <taxon>Archelosauria</taxon>
        <taxon>Archosauria</taxon>
        <taxon>Dinosauria</taxon>
        <taxon>Saurischia</taxon>
        <taxon>Theropoda</taxon>
        <taxon>Coelurosauria</taxon>
        <taxon>Aves</taxon>
        <taxon>Neognathae</taxon>
        <taxon>Neoaves</taxon>
        <taxon>Telluraves</taxon>
        <taxon>Australaves</taxon>
        <taxon>Passeriformes</taxon>
        <taxon>Passeroidea</taxon>
        <taxon>Estrildidae</taxon>
        <taxon>Estrildinae</taxon>
        <taxon>Lonchura</taxon>
    </lineage>
</organism>
<accession>A0A218UA78</accession>
<evidence type="ECO:0000313" key="2">
    <source>
        <dbReference type="EMBL" id="OWK50538.1"/>
    </source>
</evidence>
<dbReference type="Proteomes" id="UP000197619">
    <property type="component" value="Unassembled WGS sequence"/>
</dbReference>
<comment type="caution">
    <text evidence="2">The sequence shown here is derived from an EMBL/GenBank/DDBJ whole genome shotgun (WGS) entry which is preliminary data.</text>
</comment>
<keyword evidence="1" id="KW-0732">Signal</keyword>
<keyword evidence="3" id="KW-1185">Reference proteome</keyword>
<dbReference type="EMBL" id="MUZQ01000529">
    <property type="protein sequence ID" value="OWK50538.1"/>
    <property type="molecule type" value="Genomic_DNA"/>
</dbReference>